<accession>A0A7D8ACA9</accession>
<protein>
    <submittedName>
        <fullName evidence="1">Uncharacterized protein</fullName>
    </submittedName>
</protein>
<organism evidence="1 2">
    <name type="scientific">Microbacterium esteraromaticum</name>
    <dbReference type="NCBI Taxonomy" id="57043"/>
    <lineage>
        <taxon>Bacteria</taxon>
        <taxon>Bacillati</taxon>
        <taxon>Actinomycetota</taxon>
        <taxon>Actinomycetes</taxon>
        <taxon>Micrococcales</taxon>
        <taxon>Microbacteriaceae</taxon>
        <taxon>Microbacterium</taxon>
    </lineage>
</organism>
<evidence type="ECO:0000313" key="2">
    <source>
        <dbReference type="Proteomes" id="UP000515708"/>
    </source>
</evidence>
<gene>
    <name evidence="1" type="ORF">FVO59_10730</name>
</gene>
<name>A0A7D8ACA9_9MICO</name>
<reference evidence="1 2" key="1">
    <citation type="journal article" date="2020" name="Front. Microbiol.">
        <title>Design of Bacterial Strain-Specific qPCR Assays Using NGS Data and Publicly Available Resources and Its Application to Track Biocontrol Strains.</title>
        <authorList>
            <person name="Hernandez I."/>
            <person name="Sant C."/>
            <person name="Martinez R."/>
            <person name="Fernandez C."/>
        </authorList>
    </citation>
    <scope>NUCLEOTIDE SEQUENCE [LARGE SCALE GENOMIC DNA]</scope>
    <source>
        <strain evidence="1 2">B24</strain>
    </source>
</reference>
<evidence type="ECO:0000313" key="1">
    <source>
        <dbReference type="EMBL" id="QMU97641.1"/>
    </source>
</evidence>
<dbReference type="RefSeq" id="WP_182252638.1">
    <property type="nucleotide sequence ID" value="NZ_CP043732.1"/>
</dbReference>
<dbReference type="EMBL" id="CP043732">
    <property type="protein sequence ID" value="QMU97641.1"/>
    <property type="molecule type" value="Genomic_DNA"/>
</dbReference>
<proteinExistence type="predicted"/>
<sequence>MPENQAFENQASENSPRTFAAPPGLRLLGADAAGMCADGYCVLPAAAAAEDSEPEAEASDSDRD</sequence>
<dbReference type="AlphaFoldDB" id="A0A7D8ACA9"/>
<dbReference type="Proteomes" id="UP000515708">
    <property type="component" value="Chromosome"/>
</dbReference>